<dbReference type="PROSITE" id="PS51087">
    <property type="entry name" value="APAG"/>
    <property type="match status" value="1"/>
</dbReference>
<proteinExistence type="predicted"/>
<feature type="domain" description="ApaG" evidence="1">
    <location>
        <begin position="157"/>
        <end position="292"/>
    </location>
</feature>
<dbReference type="AlphaFoldDB" id="A0ABD3G271"/>
<dbReference type="Gene3D" id="2.60.40.1470">
    <property type="entry name" value="ApaG domain"/>
    <property type="match status" value="1"/>
</dbReference>
<dbReference type="InterPro" id="IPR036767">
    <property type="entry name" value="ApaG_sf"/>
</dbReference>
<reference evidence="2 3" key="1">
    <citation type="submission" date="2024-09" db="EMBL/GenBank/DDBJ databases">
        <title>Genome sequencing and assembly of Phytophthora oleae, isolate VK10A, causative agent of rot of olive drupes.</title>
        <authorList>
            <person name="Conti Taguali S."/>
            <person name="Riolo M."/>
            <person name="La Spada F."/>
            <person name="Cacciola S.O."/>
            <person name="Dionisio G."/>
        </authorList>
    </citation>
    <scope>NUCLEOTIDE SEQUENCE [LARGE SCALE GENOMIC DNA]</scope>
    <source>
        <strain evidence="2 3">VK10A</strain>
    </source>
</reference>
<evidence type="ECO:0000313" key="3">
    <source>
        <dbReference type="Proteomes" id="UP001632037"/>
    </source>
</evidence>
<keyword evidence="3" id="KW-1185">Reference proteome</keyword>
<dbReference type="PANTHER" id="PTHR47191">
    <property type="entry name" value="OS05G0170800 PROTEIN"/>
    <property type="match status" value="1"/>
</dbReference>
<sequence length="292" mass="32664">MPSAATVRAIYRCLLRDARELQRAPHFNVRRQLRLEQWSTGSFVETLSAQEQQELQTQDSCNPRVFTSVKDFQKLRDNAFRMGSASVDVVESVKQGFRQNMQLGDSKVEGKRLKCFRVSTLMMNFRCLQLRSAKLDDAFEALRELSEQLLLAKCSSVTVTDGVRIEATSKYVPSHSNPASNTYRFTYRITITNQNEKCSVQVLGRQYTFESAKGQRIALPRNSPGVVGATPLLAPGQTFEYASGVDIDAPQGSVTGCLHVVRKTKDPEDEDDGELFDAFVSKFALVAPHTPL</sequence>
<dbReference type="SUPFAM" id="SSF110069">
    <property type="entry name" value="ApaG-like"/>
    <property type="match status" value="1"/>
</dbReference>
<dbReference type="InterPro" id="IPR007474">
    <property type="entry name" value="ApaG_domain"/>
</dbReference>
<dbReference type="EMBL" id="JBIMZQ010000004">
    <property type="protein sequence ID" value="KAL3672026.1"/>
    <property type="molecule type" value="Genomic_DNA"/>
</dbReference>
<evidence type="ECO:0000259" key="1">
    <source>
        <dbReference type="PROSITE" id="PS51087"/>
    </source>
</evidence>
<protein>
    <recommendedName>
        <fullName evidence="1">ApaG domain-containing protein</fullName>
    </recommendedName>
</protein>
<dbReference type="Pfam" id="PF04379">
    <property type="entry name" value="DUF525"/>
    <property type="match status" value="1"/>
</dbReference>
<accession>A0ABD3G271</accession>
<dbReference type="PANTHER" id="PTHR47191:SF2">
    <property type="entry name" value="OS05G0170800 PROTEIN"/>
    <property type="match status" value="1"/>
</dbReference>
<evidence type="ECO:0000313" key="2">
    <source>
        <dbReference type="EMBL" id="KAL3672026.1"/>
    </source>
</evidence>
<name>A0ABD3G271_9STRA</name>
<dbReference type="InterPro" id="IPR050718">
    <property type="entry name" value="ApaG-like"/>
</dbReference>
<organism evidence="2 3">
    <name type="scientific">Phytophthora oleae</name>
    <dbReference type="NCBI Taxonomy" id="2107226"/>
    <lineage>
        <taxon>Eukaryota</taxon>
        <taxon>Sar</taxon>
        <taxon>Stramenopiles</taxon>
        <taxon>Oomycota</taxon>
        <taxon>Peronosporomycetes</taxon>
        <taxon>Peronosporales</taxon>
        <taxon>Peronosporaceae</taxon>
        <taxon>Phytophthora</taxon>
    </lineage>
</organism>
<comment type="caution">
    <text evidence="2">The sequence shown here is derived from an EMBL/GenBank/DDBJ whole genome shotgun (WGS) entry which is preliminary data.</text>
</comment>
<gene>
    <name evidence="2" type="ORF">V7S43_002691</name>
</gene>
<dbReference type="Proteomes" id="UP001632037">
    <property type="component" value="Unassembled WGS sequence"/>
</dbReference>